<dbReference type="OrthoDB" id="435911at2759"/>
<protein>
    <submittedName>
        <fullName evidence="1">Uncharacterized protein</fullName>
    </submittedName>
</protein>
<dbReference type="Proteomes" id="UP000601435">
    <property type="component" value="Unassembled WGS sequence"/>
</dbReference>
<proteinExistence type="predicted"/>
<accession>A0A812VZX9</accession>
<sequence>MYYVVSNLVMPLTRSRRLSYAELAGPNKVNWFISHFWGTSFRHFVFSIRKHAESVAVVNNYIGNWADRTYWICSLSNNQWNVAEEVGQSWEESSFYLTLTCGYCAGTAMILDDEAMPLTRAWCLFEVLQTKEIGDRQNSFEGLWLCTATGVLHKGKAGVDVAMRIAERLSTLKLEDATASVQKDKDMKPGTGSWFGNFCIHGLLCDRGPGSHLNPRNGPLDSASASCRVLEIVRW</sequence>
<dbReference type="EMBL" id="CAJNJA010030986">
    <property type="protein sequence ID" value="CAE7651171.1"/>
    <property type="molecule type" value="Genomic_DNA"/>
</dbReference>
<gene>
    <name evidence="1" type="ORF">SNEC2469_LOCUS18417</name>
</gene>
<evidence type="ECO:0000313" key="2">
    <source>
        <dbReference type="Proteomes" id="UP000601435"/>
    </source>
</evidence>
<reference evidence="1" key="1">
    <citation type="submission" date="2021-02" db="EMBL/GenBank/DDBJ databases">
        <authorList>
            <person name="Dougan E. K."/>
            <person name="Rhodes N."/>
            <person name="Thang M."/>
            <person name="Chan C."/>
        </authorList>
    </citation>
    <scope>NUCLEOTIDE SEQUENCE</scope>
</reference>
<evidence type="ECO:0000313" key="1">
    <source>
        <dbReference type="EMBL" id="CAE7651171.1"/>
    </source>
</evidence>
<comment type="caution">
    <text evidence="1">The sequence shown here is derived from an EMBL/GenBank/DDBJ whole genome shotgun (WGS) entry which is preliminary data.</text>
</comment>
<name>A0A812VZX9_9DINO</name>
<organism evidence="1 2">
    <name type="scientific">Symbiodinium necroappetens</name>
    <dbReference type="NCBI Taxonomy" id="1628268"/>
    <lineage>
        <taxon>Eukaryota</taxon>
        <taxon>Sar</taxon>
        <taxon>Alveolata</taxon>
        <taxon>Dinophyceae</taxon>
        <taxon>Suessiales</taxon>
        <taxon>Symbiodiniaceae</taxon>
        <taxon>Symbiodinium</taxon>
    </lineage>
</organism>
<keyword evidence="2" id="KW-1185">Reference proteome</keyword>
<dbReference type="AlphaFoldDB" id="A0A812VZX9"/>